<dbReference type="InterPro" id="IPR050858">
    <property type="entry name" value="Mal-CoA-ACP_Trans/PKS_FabD"/>
</dbReference>
<gene>
    <name evidence="6" type="primary">fabD</name>
    <name evidence="6" type="ORF">IPI13_15070</name>
</gene>
<dbReference type="Pfam" id="PF00698">
    <property type="entry name" value="Acyl_transf_1"/>
    <property type="match status" value="1"/>
</dbReference>
<dbReference type="EMBL" id="JADJIB010000005">
    <property type="protein sequence ID" value="MBK7274424.1"/>
    <property type="molecule type" value="Genomic_DNA"/>
</dbReference>
<comment type="caution">
    <text evidence="6">The sequence shown here is derived from an EMBL/GenBank/DDBJ whole genome shotgun (WGS) entry which is preliminary data.</text>
</comment>
<dbReference type="GO" id="GO:0004314">
    <property type="term" value="F:[acyl-carrier-protein] S-malonyltransferase activity"/>
    <property type="evidence" value="ECO:0007669"/>
    <property type="project" value="UniProtKB-EC"/>
</dbReference>
<dbReference type="AlphaFoldDB" id="A0A935ILP6"/>
<dbReference type="NCBIfam" id="TIGR00128">
    <property type="entry name" value="fabD"/>
    <property type="match status" value="1"/>
</dbReference>
<sequence>MKRTAVVCAGQGTQYVSMGRELVEAYPAAARVFDEANDALGFDLRSLCFSGDLDELTRTDNAQPAILTVSYAMAQALFDDSGIYPAVLAGHSLGEYTALVCSGAMQFADAVRIVRKRGQLMQAAATGPSGMAAVVGSNTAYVEEVCRAVSSPDEVVVISNDNSSKQLVISGHLAALDRATDALVSDGLFVERLKVSAPFHSPYMKSAAEALAQELAGYTFSDLQVPVIANTTAQPYAGKESIVGNLTAQLSSRVRWTETMAYLESLRISALVEIGPKQVLANLMRSEKPLIRSFAMDIAADREAWADYRVPTLDEVSLIGRCLAVAVCTRNHNFDDEQYRRGVIEPYNEIKALQDFLELEQRLPDRQDSMRALLLLKTILDTKGTPPEEQRSRVVQITQETGTYGSLRTDLQTAGLL</sequence>
<name>A0A935ILP6_9MICO</name>
<dbReference type="Proteomes" id="UP000726105">
    <property type="component" value="Unassembled WGS sequence"/>
</dbReference>
<dbReference type="InterPro" id="IPR004410">
    <property type="entry name" value="Malonyl_CoA-ACP_transAc_FabD"/>
</dbReference>
<dbReference type="SMART" id="SM00827">
    <property type="entry name" value="PKS_AT"/>
    <property type="match status" value="1"/>
</dbReference>
<dbReference type="SUPFAM" id="SSF52151">
    <property type="entry name" value="FabD/lysophospholipase-like"/>
    <property type="match status" value="1"/>
</dbReference>
<accession>A0A935ILP6</accession>
<dbReference type="InterPro" id="IPR001227">
    <property type="entry name" value="Ac_transferase_dom_sf"/>
</dbReference>
<dbReference type="InterPro" id="IPR016036">
    <property type="entry name" value="Malonyl_transacylase_ACP-bd"/>
</dbReference>
<dbReference type="GO" id="GO:0005829">
    <property type="term" value="C:cytosol"/>
    <property type="evidence" value="ECO:0007669"/>
    <property type="project" value="TreeGrafter"/>
</dbReference>
<organism evidence="6 7">
    <name type="scientific">Candidatus Phosphoribacter hodrii</name>
    <dbReference type="NCBI Taxonomy" id="2953743"/>
    <lineage>
        <taxon>Bacteria</taxon>
        <taxon>Bacillati</taxon>
        <taxon>Actinomycetota</taxon>
        <taxon>Actinomycetes</taxon>
        <taxon>Micrococcales</taxon>
        <taxon>Dermatophilaceae</taxon>
        <taxon>Candidatus Phosphoribacter</taxon>
    </lineage>
</organism>
<feature type="domain" description="Malonyl-CoA:ACP transacylase (MAT)" evidence="5">
    <location>
        <begin position="7"/>
        <end position="332"/>
    </location>
</feature>
<evidence type="ECO:0000259" key="5">
    <source>
        <dbReference type="SMART" id="SM00827"/>
    </source>
</evidence>
<dbReference type="Gene3D" id="3.30.70.250">
    <property type="entry name" value="Malonyl-CoA ACP transacylase, ACP-binding"/>
    <property type="match status" value="1"/>
</dbReference>
<dbReference type="PANTHER" id="PTHR42681:SF1">
    <property type="entry name" value="MALONYL-COA-ACYL CARRIER PROTEIN TRANSACYLASE, MITOCHONDRIAL"/>
    <property type="match status" value="1"/>
</dbReference>
<dbReference type="PANTHER" id="PTHR42681">
    <property type="entry name" value="MALONYL-COA-ACYL CARRIER PROTEIN TRANSACYLASE, MITOCHONDRIAL"/>
    <property type="match status" value="1"/>
</dbReference>
<reference evidence="6 7" key="1">
    <citation type="submission" date="2020-10" db="EMBL/GenBank/DDBJ databases">
        <title>Connecting structure to function with the recovery of over 1000 high-quality activated sludge metagenome-assembled genomes encoding full-length rRNA genes using long-read sequencing.</title>
        <authorList>
            <person name="Singleton C.M."/>
            <person name="Petriglieri F."/>
            <person name="Kristensen J.M."/>
            <person name="Kirkegaard R.H."/>
            <person name="Michaelsen T.Y."/>
            <person name="Andersen M.H."/>
            <person name="Karst S.M."/>
            <person name="Dueholm M.S."/>
            <person name="Nielsen P.H."/>
            <person name="Albertsen M."/>
        </authorList>
    </citation>
    <scope>NUCLEOTIDE SEQUENCE [LARGE SCALE GENOMIC DNA]</scope>
    <source>
        <strain evidence="6">Ega_18-Q3-R5-49_MAXAC.001</strain>
    </source>
</reference>
<evidence type="ECO:0000313" key="7">
    <source>
        <dbReference type="Proteomes" id="UP000726105"/>
    </source>
</evidence>
<dbReference type="SUPFAM" id="SSF55048">
    <property type="entry name" value="Probable ACP-binding domain of malonyl-CoA ACP transacylase"/>
    <property type="match status" value="1"/>
</dbReference>
<proteinExistence type="predicted"/>
<evidence type="ECO:0000256" key="2">
    <source>
        <dbReference type="ARBA" id="ARBA00022679"/>
    </source>
</evidence>
<protein>
    <recommendedName>
        <fullName evidence="1">[acyl-carrier-protein] S-malonyltransferase</fullName>
        <ecNumber evidence="1">2.3.1.39</ecNumber>
    </recommendedName>
</protein>
<comment type="catalytic activity">
    <reaction evidence="4">
        <text>holo-[ACP] + malonyl-CoA = malonyl-[ACP] + CoA</text>
        <dbReference type="Rhea" id="RHEA:41792"/>
        <dbReference type="Rhea" id="RHEA-COMP:9623"/>
        <dbReference type="Rhea" id="RHEA-COMP:9685"/>
        <dbReference type="ChEBI" id="CHEBI:57287"/>
        <dbReference type="ChEBI" id="CHEBI:57384"/>
        <dbReference type="ChEBI" id="CHEBI:64479"/>
        <dbReference type="ChEBI" id="CHEBI:78449"/>
        <dbReference type="EC" id="2.3.1.39"/>
    </reaction>
</comment>
<evidence type="ECO:0000256" key="1">
    <source>
        <dbReference type="ARBA" id="ARBA00013258"/>
    </source>
</evidence>
<dbReference type="InterPro" id="IPR014043">
    <property type="entry name" value="Acyl_transferase_dom"/>
</dbReference>
<keyword evidence="2 6" id="KW-0808">Transferase</keyword>
<evidence type="ECO:0000313" key="6">
    <source>
        <dbReference type="EMBL" id="MBK7274424.1"/>
    </source>
</evidence>
<dbReference type="EC" id="2.3.1.39" evidence="1"/>
<dbReference type="Gene3D" id="3.40.366.10">
    <property type="entry name" value="Malonyl-Coenzyme A Acyl Carrier Protein, domain 2"/>
    <property type="match status" value="1"/>
</dbReference>
<dbReference type="InterPro" id="IPR016035">
    <property type="entry name" value="Acyl_Trfase/lysoPLipase"/>
</dbReference>
<evidence type="ECO:0000256" key="3">
    <source>
        <dbReference type="ARBA" id="ARBA00023315"/>
    </source>
</evidence>
<evidence type="ECO:0000256" key="4">
    <source>
        <dbReference type="ARBA" id="ARBA00048462"/>
    </source>
</evidence>
<dbReference type="GO" id="GO:0006633">
    <property type="term" value="P:fatty acid biosynthetic process"/>
    <property type="evidence" value="ECO:0007669"/>
    <property type="project" value="TreeGrafter"/>
</dbReference>
<keyword evidence="3 6" id="KW-0012">Acyltransferase</keyword>